<keyword evidence="2" id="KW-0539">Nucleus</keyword>
<dbReference type="OrthoDB" id="1919336at2759"/>
<reference evidence="6" key="1">
    <citation type="journal article" date="2021" name="Sci. Rep.">
        <title>Diploid genomic architecture of Nitzschia inconspicua, an elite biomass production diatom.</title>
        <authorList>
            <person name="Oliver A."/>
            <person name="Podell S."/>
            <person name="Pinowska A."/>
            <person name="Traller J.C."/>
            <person name="Smith S.R."/>
            <person name="McClure R."/>
            <person name="Beliaev A."/>
            <person name="Bohutskyi P."/>
            <person name="Hill E.A."/>
            <person name="Rabines A."/>
            <person name="Zheng H."/>
            <person name="Allen L.Z."/>
            <person name="Kuo A."/>
            <person name="Grigoriev I.V."/>
            <person name="Allen A.E."/>
            <person name="Hazlebeck D."/>
            <person name="Allen E.E."/>
        </authorList>
    </citation>
    <scope>NUCLEOTIDE SEQUENCE</scope>
    <source>
        <strain evidence="6">Hildebrandi</strain>
    </source>
</reference>
<accession>A0A9K3M727</accession>
<protein>
    <submittedName>
        <fullName evidence="5">HMG high mobility group box-containing protein</fullName>
    </submittedName>
    <submittedName>
        <fullName evidence="6">High mobility group box domain containing protein</fullName>
    </submittedName>
</protein>
<reference evidence="6" key="2">
    <citation type="submission" date="2021-04" db="EMBL/GenBank/DDBJ databases">
        <authorList>
            <person name="Podell S."/>
        </authorList>
    </citation>
    <scope>NUCLEOTIDE SEQUENCE</scope>
    <source>
        <strain evidence="6">Hildebrandi</strain>
    </source>
</reference>
<dbReference type="GO" id="GO:0003677">
    <property type="term" value="F:DNA binding"/>
    <property type="evidence" value="ECO:0007669"/>
    <property type="project" value="UniProtKB-UniRule"/>
</dbReference>
<evidence type="ECO:0000313" key="5">
    <source>
        <dbReference type="EMBL" id="KAG7340638.1"/>
    </source>
</evidence>
<dbReference type="EMBL" id="JAGRRH010000027">
    <property type="protein sequence ID" value="KAG7340638.1"/>
    <property type="molecule type" value="Genomic_DNA"/>
</dbReference>
<dbReference type="CDD" id="cd00084">
    <property type="entry name" value="HMG-box_SF"/>
    <property type="match status" value="1"/>
</dbReference>
<feature type="domain" description="HMG box" evidence="4">
    <location>
        <begin position="22"/>
        <end position="79"/>
    </location>
</feature>
<evidence type="ECO:0000256" key="3">
    <source>
        <dbReference type="SAM" id="MobiDB-lite"/>
    </source>
</evidence>
<organism evidence="6 7">
    <name type="scientific">Nitzschia inconspicua</name>
    <dbReference type="NCBI Taxonomy" id="303405"/>
    <lineage>
        <taxon>Eukaryota</taxon>
        <taxon>Sar</taxon>
        <taxon>Stramenopiles</taxon>
        <taxon>Ochrophyta</taxon>
        <taxon>Bacillariophyta</taxon>
        <taxon>Bacillariophyceae</taxon>
        <taxon>Bacillariophycidae</taxon>
        <taxon>Bacillariales</taxon>
        <taxon>Bacillariaceae</taxon>
        <taxon>Nitzschia</taxon>
    </lineage>
</organism>
<evidence type="ECO:0000256" key="1">
    <source>
        <dbReference type="ARBA" id="ARBA00023125"/>
    </source>
</evidence>
<keyword evidence="7" id="KW-1185">Reference proteome</keyword>
<dbReference type="SMART" id="SM00398">
    <property type="entry name" value="HMG"/>
    <property type="match status" value="1"/>
</dbReference>
<dbReference type="EMBL" id="JAGRRH010000002">
    <property type="protein sequence ID" value="KAG7373321.1"/>
    <property type="molecule type" value="Genomic_DNA"/>
</dbReference>
<dbReference type="Pfam" id="PF00505">
    <property type="entry name" value="HMG_box"/>
    <property type="match status" value="1"/>
</dbReference>
<evidence type="ECO:0000256" key="2">
    <source>
        <dbReference type="PROSITE-ProRule" id="PRU00267"/>
    </source>
</evidence>
<proteinExistence type="predicted"/>
<dbReference type="Proteomes" id="UP000693970">
    <property type="component" value="Unassembled WGS sequence"/>
</dbReference>
<evidence type="ECO:0000313" key="7">
    <source>
        <dbReference type="Proteomes" id="UP000693970"/>
    </source>
</evidence>
<dbReference type="PANTHER" id="PTHR48112">
    <property type="entry name" value="HIGH MOBILITY GROUP PROTEIN DSP1"/>
    <property type="match status" value="1"/>
</dbReference>
<evidence type="ECO:0000313" key="6">
    <source>
        <dbReference type="EMBL" id="KAG7373321.1"/>
    </source>
</evidence>
<name>A0A9K3M727_9STRA</name>
<dbReference type="AlphaFoldDB" id="A0A9K3M727"/>
<evidence type="ECO:0000259" key="4">
    <source>
        <dbReference type="PROSITE" id="PS50118"/>
    </source>
</evidence>
<dbReference type="GO" id="GO:0005634">
    <property type="term" value="C:nucleus"/>
    <property type="evidence" value="ECO:0007669"/>
    <property type="project" value="UniProtKB-UniRule"/>
</dbReference>
<dbReference type="InterPro" id="IPR050342">
    <property type="entry name" value="HMGB"/>
</dbReference>
<comment type="caution">
    <text evidence="6">The sequence shown here is derived from an EMBL/GenBank/DDBJ whole genome shotgun (WGS) entry which is preliminary data.</text>
</comment>
<dbReference type="PROSITE" id="PS50118">
    <property type="entry name" value="HMG_BOX_2"/>
    <property type="match status" value="1"/>
</dbReference>
<sequence length="79" mass="8535">MAKSKDGGAYTPKGKKKAGGGGKKPLSGFMLFAKEHRPKLKEEHPDLTFGGVGKKLGEMWRALDEKTKENYKSGKVGGK</sequence>
<dbReference type="InterPro" id="IPR009071">
    <property type="entry name" value="HMG_box_dom"/>
</dbReference>
<gene>
    <name evidence="5" type="ORF">IV203_024181</name>
    <name evidence="6" type="ORF">IV203_034045</name>
</gene>
<feature type="DNA-binding region" description="HMG box" evidence="2">
    <location>
        <begin position="22"/>
        <end position="79"/>
    </location>
</feature>
<feature type="region of interest" description="Disordered" evidence="3">
    <location>
        <begin position="1"/>
        <end position="27"/>
    </location>
</feature>
<keyword evidence="1 2" id="KW-0238">DNA-binding</keyword>